<organism evidence="1 2">
    <name type="scientific">Crassostrea virginica</name>
    <name type="common">Eastern oyster</name>
    <dbReference type="NCBI Taxonomy" id="6565"/>
    <lineage>
        <taxon>Eukaryota</taxon>
        <taxon>Metazoa</taxon>
        <taxon>Spiralia</taxon>
        <taxon>Lophotrochozoa</taxon>
        <taxon>Mollusca</taxon>
        <taxon>Bivalvia</taxon>
        <taxon>Autobranchia</taxon>
        <taxon>Pteriomorphia</taxon>
        <taxon>Ostreida</taxon>
        <taxon>Ostreoidea</taxon>
        <taxon>Ostreidae</taxon>
        <taxon>Crassostrea</taxon>
    </lineage>
</organism>
<reference evidence="2" key="1">
    <citation type="submission" date="2025-08" db="UniProtKB">
        <authorList>
            <consortium name="RefSeq"/>
        </authorList>
    </citation>
    <scope>IDENTIFICATION</scope>
    <source>
        <tissue evidence="2">Whole sample</tissue>
    </source>
</reference>
<keyword evidence="1" id="KW-1185">Reference proteome</keyword>
<accession>A0A8B8E847</accession>
<dbReference type="OrthoDB" id="6154607at2759"/>
<dbReference type="Proteomes" id="UP000694844">
    <property type="component" value="Chromosome 5"/>
</dbReference>
<protein>
    <submittedName>
        <fullName evidence="2">Uncharacterized protein LOC111132282</fullName>
    </submittedName>
</protein>
<dbReference type="KEGG" id="cvn:111132282"/>
<proteinExistence type="predicted"/>
<name>A0A8B8E847_CRAVI</name>
<dbReference type="GeneID" id="111132282"/>
<dbReference type="RefSeq" id="XP_022335783.1">
    <property type="nucleotide sequence ID" value="XM_022480075.1"/>
</dbReference>
<sequence length="313" mass="34679">MNIMDVCSFSVLFEEISCGQNNNISPSSKCLPLQSCDSNITAHLASNHIATTSITSEHDLIKARVGLFNDTASDLIICPNHRFLLGKGWRSSRLCMARDPLQHCSKRHKVSSATLSVSQSQQIWQKYGILIPVGAGFCRQCRGRLTVKLQTDICNVDNTLTQAIHEPTHSICTMTKEKGLSQSTVDTDHSQGSLWMPNSQNSYTSTDTACTDNTDFISEKRKYLDSFLASCGLSPVKKQMRGDWTTSSDRTRNDYLKKAKQILQQVAEVPVPGQGDYLLNEISCLNSSATCSTTSEKMLEVLCTAYNQTTDWV</sequence>
<evidence type="ECO:0000313" key="2">
    <source>
        <dbReference type="RefSeq" id="XP_022335783.1"/>
    </source>
</evidence>
<gene>
    <name evidence="2" type="primary">LOC111132282</name>
</gene>
<dbReference type="AlphaFoldDB" id="A0A8B8E847"/>
<evidence type="ECO:0000313" key="1">
    <source>
        <dbReference type="Proteomes" id="UP000694844"/>
    </source>
</evidence>